<dbReference type="RefSeq" id="WP_089874320.1">
    <property type="nucleotide sequence ID" value="NZ_FNBH01000003.1"/>
</dbReference>
<evidence type="ECO:0000313" key="2">
    <source>
        <dbReference type="Proteomes" id="UP000199203"/>
    </source>
</evidence>
<reference evidence="2" key="1">
    <citation type="submission" date="2016-10" db="EMBL/GenBank/DDBJ databases">
        <authorList>
            <person name="Varghese N."/>
            <person name="Submissions S."/>
        </authorList>
    </citation>
    <scope>NUCLEOTIDE SEQUENCE [LARGE SCALE GENOMIC DNA]</scope>
    <source>
        <strain evidence="2">DSM 19684</strain>
    </source>
</reference>
<protein>
    <submittedName>
        <fullName evidence="1">Uncharacterized protein</fullName>
    </submittedName>
</protein>
<dbReference type="EMBL" id="FNBH01000003">
    <property type="protein sequence ID" value="SDG27323.1"/>
    <property type="molecule type" value="Genomic_DNA"/>
</dbReference>
<proteinExistence type="predicted"/>
<dbReference type="AlphaFoldDB" id="A0A1G7SWA6"/>
<gene>
    <name evidence="1" type="ORF">SAMN05421825_3103</name>
</gene>
<organism evidence="1 2">
    <name type="scientific">Epilithonimonas hungarica</name>
    <dbReference type="NCBI Taxonomy" id="454006"/>
    <lineage>
        <taxon>Bacteria</taxon>
        <taxon>Pseudomonadati</taxon>
        <taxon>Bacteroidota</taxon>
        <taxon>Flavobacteriia</taxon>
        <taxon>Flavobacteriales</taxon>
        <taxon>Weeksellaceae</taxon>
        <taxon>Chryseobacterium group</taxon>
        <taxon>Epilithonimonas</taxon>
    </lineage>
</organism>
<dbReference type="Proteomes" id="UP000199203">
    <property type="component" value="Unassembled WGS sequence"/>
</dbReference>
<name>A0A1G7SWA6_9FLAO</name>
<evidence type="ECO:0000313" key="1">
    <source>
        <dbReference type="EMBL" id="SDG27323.1"/>
    </source>
</evidence>
<keyword evidence="2" id="KW-1185">Reference proteome</keyword>
<sequence>MKNNDKYNLDDLDLQSKINKITNPDGRSGNWWDNVWSSAGNNGTTTYTNFDSNGNWGSSTFSPFAQEGTATAFGNVSKLVMDMFINIKLLKIN</sequence>
<accession>A0A1G7SWA6</accession>
<dbReference type="STRING" id="454006.SAMN05421825_3103"/>